<evidence type="ECO:0008006" key="3">
    <source>
        <dbReference type="Google" id="ProtNLM"/>
    </source>
</evidence>
<dbReference type="Gene3D" id="3.80.10.10">
    <property type="entry name" value="Ribonuclease Inhibitor"/>
    <property type="match status" value="1"/>
</dbReference>
<reference evidence="1 2" key="1">
    <citation type="journal article" date="2019" name="Nat. Ecol. Evol.">
        <title>Megaphylogeny resolves global patterns of mushroom evolution.</title>
        <authorList>
            <person name="Varga T."/>
            <person name="Krizsan K."/>
            <person name="Foldi C."/>
            <person name="Dima B."/>
            <person name="Sanchez-Garcia M."/>
            <person name="Sanchez-Ramirez S."/>
            <person name="Szollosi G.J."/>
            <person name="Szarkandi J.G."/>
            <person name="Papp V."/>
            <person name="Albert L."/>
            <person name="Andreopoulos W."/>
            <person name="Angelini C."/>
            <person name="Antonin V."/>
            <person name="Barry K.W."/>
            <person name="Bougher N.L."/>
            <person name="Buchanan P."/>
            <person name="Buyck B."/>
            <person name="Bense V."/>
            <person name="Catcheside P."/>
            <person name="Chovatia M."/>
            <person name="Cooper J."/>
            <person name="Damon W."/>
            <person name="Desjardin D."/>
            <person name="Finy P."/>
            <person name="Geml J."/>
            <person name="Haridas S."/>
            <person name="Hughes K."/>
            <person name="Justo A."/>
            <person name="Karasinski D."/>
            <person name="Kautmanova I."/>
            <person name="Kiss B."/>
            <person name="Kocsube S."/>
            <person name="Kotiranta H."/>
            <person name="LaButti K.M."/>
            <person name="Lechner B.E."/>
            <person name="Liimatainen K."/>
            <person name="Lipzen A."/>
            <person name="Lukacs Z."/>
            <person name="Mihaltcheva S."/>
            <person name="Morgado L.N."/>
            <person name="Niskanen T."/>
            <person name="Noordeloos M.E."/>
            <person name="Ohm R.A."/>
            <person name="Ortiz-Santana B."/>
            <person name="Ovrebo C."/>
            <person name="Racz N."/>
            <person name="Riley R."/>
            <person name="Savchenko A."/>
            <person name="Shiryaev A."/>
            <person name="Soop K."/>
            <person name="Spirin V."/>
            <person name="Szebenyi C."/>
            <person name="Tomsovsky M."/>
            <person name="Tulloss R.E."/>
            <person name="Uehling J."/>
            <person name="Grigoriev I.V."/>
            <person name="Vagvolgyi C."/>
            <person name="Papp T."/>
            <person name="Martin F.M."/>
            <person name="Miettinen O."/>
            <person name="Hibbett D.S."/>
            <person name="Nagy L.G."/>
        </authorList>
    </citation>
    <scope>NUCLEOTIDE SEQUENCE [LARGE SCALE GENOMIC DNA]</scope>
    <source>
        <strain evidence="1 2">FP101781</strain>
    </source>
</reference>
<dbReference type="OrthoDB" id="3001771at2759"/>
<accession>A0A4Y7TEY3</accession>
<dbReference type="Proteomes" id="UP000298030">
    <property type="component" value="Unassembled WGS sequence"/>
</dbReference>
<sequence>MAWMATAIEPSCDASEKQITLLDRPEPGALGTLEASTLKGMARGQATIRSLPPELLGNIFEEVYQDWLLFALHPELYSSQPASLRSRSWQGLMKLMLQFPYTPAAVCRLWRDVITSTPKFWTRGVAFVDTKDPLAALSSLRRVLEHSRDLPVIVAVVRKSYNLRYDKEEGINVSLIMDLLLPNLHRFQDMYFHLNQSSSLPSILHFIKQARPPTLSRLALHCDVDDGENLDGSGNDALGMIKHTRSALTTLKVDGRNLLSICDNPSLWSLVFTNLKCLTLERLQPSELRQRNLSLVSTVEFVSKLQNLEVLTIRDVVFEVSPRISGVPNPTITVSDLILEDLSDGVVKSLFDHATITPTYMLMRNVPIDELPQIPQPLYLELSEISTDQDLEDFLCFWDGEVLALRSCHGFDDSLLDMFQAEIAPPYHVMLSPSLRELHIQDCPRFTANALRSMIQARKEFVQRLENKHLGLTYISEVFVCGMGPILSEVDARWFRSNLTTFIWSTIQGDGGSCHLDQDSCVPFTV</sequence>
<protein>
    <recommendedName>
        <fullName evidence="3">F-box domain-containing protein</fullName>
    </recommendedName>
</protein>
<evidence type="ECO:0000313" key="2">
    <source>
        <dbReference type="Proteomes" id="UP000298030"/>
    </source>
</evidence>
<name>A0A4Y7TEY3_COPMI</name>
<comment type="caution">
    <text evidence="1">The sequence shown here is derived from an EMBL/GenBank/DDBJ whole genome shotgun (WGS) entry which is preliminary data.</text>
</comment>
<organism evidence="1 2">
    <name type="scientific">Coprinellus micaceus</name>
    <name type="common">Glistening ink-cap mushroom</name>
    <name type="synonym">Coprinus micaceus</name>
    <dbReference type="NCBI Taxonomy" id="71717"/>
    <lineage>
        <taxon>Eukaryota</taxon>
        <taxon>Fungi</taxon>
        <taxon>Dikarya</taxon>
        <taxon>Basidiomycota</taxon>
        <taxon>Agaricomycotina</taxon>
        <taxon>Agaricomycetes</taxon>
        <taxon>Agaricomycetidae</taxon>
        <taxon>Agaricales</taxon>
        <taxon>Agaricineae</taxon>
        <taxon>Psathyrellaceae</taxon>
        <taxon>Coprinellus</taxon>
    </lineage>
</organism>
<evidence type="ECO:0000313" key="1">
    <source>
        <dbReference type="EMBL" id="TEB32735.1"/>
    </source>
</evidence>
<dbReference type="EMBL" id="QPFP01000014">
    <property type="protein sequence ID" value="TEB32735.1"/>
    <property type="molecule type" value="Genomic_DNA"/>
</dbReference>
<dbReference type="STRING" id="71717.A0A4Y7TEY3"/>
<gene>
    <name evidence="1" type="ORF">FA13DRAFT_1686844</name>
</gene>
<dbReference type="InterPro" id="IPR032675">
    <property type="entry name" value="LRR_dom_sf"/>
</dbReference>
<keyword evidence="2" id="KW-1185">Reference proteome</keyword>
<proteinExistence type="predicted"/>
<dbReference type="AlphaFoldDB" id="A0A4Y7TEY3"/>